<comment type="caution">
    <text evidence="1">The sequence shown here is derived from an EMBL/GenBank/DDBJ whole genome shotgun (WGS) entry which is preliminary data.</text>
</comment>
<protein>
    <submittedName>
        <fullName evidence="1">Uncharacterized protein</fullName>
    </submittedName>
</protein>
<evidence type="ECO:0000313" key="1">
    <source>
        <dbReference type="EMBL" id="RCI12106.1"/>
    </source>
</evidence>
<sequence>MAAVAVVVTARGLAAYSEWINDPDLGSVSTCGRGFGKWALGSPIWLSEVWVFVPDGRPSPFWHSPPTGHTHTHTILTTLNDDDDDIDEHVQAFGLIAAYTRPPSIPGLFLATLQQTQNQETTGWIGFCPASLSDSLRRFCPPPPSLFLETVESMGFVYLPR</sequence>
<accession>A0A367LCG2</accession>
<proteinExistence type="predicted"/>
<gene>
    <name evidence="1" type="ORF">L249_0943</name>
</gene>
<dbReference type="AlphaFoldDB" id="A0A367LCG2"/>
<evidence type="ECO:0000313" key="2">
    <source>
        <dbReference type="Proteomes" id="UP000253664"/>
    </source>
</evidence>
<dbReference type="EMBL" id="LKCN02000007">
    <property type="protein sequence ID" value="RCI12106.1"/>
    <property type="molecule type" value="Genomic_DNA"/>
</dbReference>
<name>A0A367LCG2_9HYPO</name>
<dbReference type="Proteomes" id="UP000253664">
    <property type="component" value="Unassembled WGS sequence"/>
</dbReference>
<reference evidence="1 2" key="1">
    <citation type="journal article" date="2015" name="BMC Genomics">
        <title>Insights from the genome of Ophiocordyceps polyrhachis-furcata to pathogenicity and host specificity in insect fungi.</title>
        <authorList>
            <person name="Wichadakul D."/>
            <person name="Kobmoo N."/>
            <person name="Ingsriswang S."/>
            <person name="Tangphatsornruang S."/>
            <person name="Chantasingh D."/>
            <person name="Luangsa-ard J.J."/>
            <person name="Eurwilaichitr L."/>
        </authorList>
    </citation>
    <scope>NUCLEOTIDE SEQUENCE [LARGE SCALE GENOMIC DNA]</scope>
    <source>
        <strain evidence="1 2">BCC 54312</strain>
    </source>
</reference>
<keyword evidence="2" id="KW-1185">Reference proteome</keyword>
<organism evidence="1 2">
    <name type="scientific">Ophiocordyceps polyrhachis-furcata BCC 54312</name>
    <dbReference type="NCBI Taxonomy" id="1330021"/>
    <lineage>
        <taxon>Eukaryota</taxon>
        <taxon>Fungi</taxon>
        <taxon>Dikarya</taxon>
        <taxon>Ascomycota</taxon>
        <taxon>Pezizomycotina</taxon>
        <taxon>Sordariomycetes</taxon>
        <taxon>Hypocreomycetidae</taxon>
        <taxon>Hypocreales</taxon>
        <taxon>Ophiocordycipitaceae</taxon>
        <taxon>Ophiocordyceps</taxon>
    </lineage>
</organism>